<evidence type="ECO:0000313" key="3">
    <source>
        <dbReference type="EMBL" id="MEE1943862.1"/>
    </source>
</evidence>
<proteinExistence type="predicted"/>
<dbReference type="CDD" id="cd00146">
    <property type="entry name" value="PKD"/>
    <property type="match status" value="3"/>
</dbReference>
<dbReference type="Proteomes" id="UP001336835">
    <property type="component" value="Unassembled WGS sequence"/>
</dbReference>
<name>A0ABU7I316_9SPHI</name>
<evidence type="ECO:0000256" key="1">
    <source>
        <dbReference type="SAM" id="SignalP"/>
    </source>
</evidence>
<dbReference type="Pfam" id="PF18911">
    <property type="entry name" value="PKD_4"/>
    <property type="match status" value="3"/>
</dbReference>
<dbReference type="NCBIfam" id="TIGR04131">
    <property type="entry name" value="Bac_Flav_CTERM"/>
    <property type="match status" value="1"/>
</dbReference>
<evidence type="ECO:0000259" key="2">
    <source>
        <dbReference type="PROSITE" id="PS50093"/>
    </source>
</evidence>
<dbReference type="PANTHER" id="PTHR46534:SF1">
    <property type="entry name" value="IGGFC-BINDING PROTEIN N-TERMINAL DOMAIN-CONTAINING PROTEIN"/>
    <property type="match status" value="1"/>
</dbReference>
<dbReference type="RefSeq" id="WP_330106261.1">
    <property type="nucleotide sequence ID" value="NZ_JAZDQT010000001.1"/>
</dbReference>
<feature type="domain" description="PKD" evidence="2">
    <location>
        <begin position="558"/>
        <end position="630"/>
    </location>
</feature>
<dbReference type="InterPro" id="IPR035986">
    <property type="entry name" value="PKD_dom_sf"/>
</dbReference>
<dbReference type="InterPro" id="IPR035234">
    <property type="entry name" value="IgGFc-bd_N"/>
</dbReference>
<dbReference type="PROSITE" id="PS50093">
    <property type="entry name" value="PKD"/>
    <property type="match status" value="3"/>
</dbReference>
<dbReference type="InterPro" id="IPR026341">
    <property type="entry name" value="T9SS_type_B"/>
</dbReference>
<feature type="domain" description="PKD" evidence="2">
    <location>
        <begin position="672"/>
        <end position="734"/>
    </location>
</feature>
<dbReference type="PANTHER" id="PTHR46534">
    <property type="entry name" value="IGGFC_BINDING DOMAIN-CONTAINING PROTEIN"/>
    <property type="match status" value="1"/>
</dbReference>
<dbReference type="Gene3D" id="2.60.40.10">
    <property type="entry name" value="Immunoglobulins"/>
    <property type="match status" value="3"/>
</dbReference>
<reference evidence="3 4" key="1">
    <citation type="submission" date="2024-01" db="EMBL/GenBank/DDBJ databases">
        <title>Pedobacter sp. nov., isolated from fresh soil.</title>
        <authorList>
            <person name="Le N.T.T."/>
        </authorList>
    </citation>
    <scope>NUCLEOTIDE SEQUENCE [LARGE SCALE GENOMIC DNA]</scope>
    <source>
        <strain evidence="3 4">KR3-3</strain>
    </source>
</reference>
<dbReference type="InterPro" id="IPR013783">
    <property type="entry name" value="Ig-like_fold"/>
</dbReference>
<dbReference type="SUPFAM" id="SSF49299">
    <property type="entry name" value="PKD domain"/>
    <property type="match status" value="3"/>
</dbReference>
<dbReference type="EMBL" id="JAZDQT010000001">
    <property type="protein sequence ID" value="MEE1943862.1"/>
    <property type="molecule type" value="Genomic_DNA"/>
</dbReference>
<dbReference type="InterPro" id="IPR022409">
    <property type="entry name" value="PKD/Chitinase_dom"/>
</dbReference>
<dbReference type="SMART" id="SM00089">
    <property type="entry name" value="PKD"/>
    <property type="match status" value="3"/>
</dbReference>
<dbReference type="Pfam" id="PF13585">
    <property type="entry name" value="CHU_C"/>
    <property type="match status" value="1"/>
</dbReference>
<feature type="signal peptide" evidence="1">
    <location>
        <begin position="1"/>
        <end position="22"/>
    </location>
</feature>
<protein>
    <submittedName>
        <fullName evidence="3">PKD domain-containing protein</fullName>
    </submittedName>
</protein>
<keyword evidence="1" id="KW-0732">Signal</keyword>
<sequence length="1160" mass="125654">MKNFCLLVLLFLLFGPFKKASAQNISNEGTDFWAVFPTHVPSGNSLANMVVFISSKDNSSGKVIVGGQTFNFTVKANSIAQVAIPRNLAYIDDINAGKVLTNKGIHIVVDAGKPKVAVYAHIYATARSEAYLVLPLESHGKRYYAMSIDGQGAPNTSVKNGIGGMSFLTVVATEDDTHINIKKPQSATVEKVDLPKAGDVYEMLTDLDLTGTLVEIDETASSCKTMAVYSGHSGLALNMGSYDPLLQQLYPIASWGRTYGVVPFYKRASFFKILPSEDNTTIKVNGVVVAQINLGDVYKIERSNDAMIIQADHPISVAQFTYSQDEIAASFTDNLLGDPDMVILNPIEYNIKNITVFSSNLEAIRNKYINIFMKTNARASFKVNGKIPTEDWQTLSYDPTYSYIQIEVFDQSLTLSADDGFNAIAYGFGNHESYAYSAGTNLATSQFLTIKNRVTNAEGSSACIGQPSDFKLTLPYLLTRIVWKAEDGSILFDDQNPTPTQSVVSGQTLYTYLAPVNKTFDTVGQFKLSALASFPKGAGSCFSGEIELLFNNINIDPLPKADFTVAAAGCADKEIAFTDKSISNVAQKSITKWQWDFGDNSPVATEQNPKHTYQTDGVFTIKLFVGAENGCLSDVVENKITIYPKIKPKFDARLTTCINTDVSFKDQSTITSGNIVKWTWDMGDQKGTLQKTNAFNYKYDTPGEYTVTLVAESDKGCTATYTQKITVTILPTSDFVLPAVCLADAQAAFANNSTDFDGTTTNLTYLWNFGDPTSGILNTSTQKDGKHKYNAVGNYNVTLTVFNGNGCSVSLVKPFVVNGSSPKADFVVGSNLCSNQAFSATNAATVDFGSITRIEWYIDGVKYSEDENPSPGKQYDFSYPAFTAPLTKTIMLEMVAYSGGVCSNRASKPVVLLASPVVTFNTLAPLCFNTPVTQLEASEASGLSGTGVFSGDGVMADGQFNPRIAGVGKHSITYTFTATNGCVDSKTQVIEVYPIPTAGTEPDVYVFIGGQKELKATASGAGLSYKWTPSTGLSSDVVLNPIASPQVDTKYTLTVTSNQGCSETSEVWVHVLQNIEAPSSFSPNGDGINDVWNIKYLDTYPNATVEIFDRNGQKVYFSKGYAVPFDGNYNNKALPVGTYYYVISPNNGRKSVTGALTIIR</sequence>
<feature type="domain" description="PKD" evidence="2">
    <location>
        <begin position="757"/>
        <end position="806"/>
    </location>
</feature>
<evidence type="ECO:0000313" key="4">
    <source>
        <dbReference type="Proteomes" id="UP001336835"/>
    </source>
</evidence>
<gene>
    <name evidence="3" type="ORF">VRU48_02005</name>
</gene>
<feature type="chain" id="PRO_5046434163" evidence="1">
    <location>
        <begin position="23"/>
        <end position="1160"/>
    </location>
</feature>
<keyword evidence="4" id="KW-1185">Reference proteome</keyword>
<dbReference type="InterPro" id="IPR000601">
    <property type="entry name" value="PKD_dom"/>
</dbReference>
<accession>A0ABU7I316</accession>
<organism evidence="3 4">
    <name type="scientific">Pedobacter albus</name>
    <dbReference type="NCBI Taxonomy" id="3113905"/>
    <lineage>
        <taxon>Bacteria</taxon>
        <taxon>Pseudomonadati</taxon>
        <taxon>Bacteroidota</taxon>
        <taxon>Sphingobacteriia</taxon>
        <taxon>Sphingobacteriales</taxon>
        <taxon>Sphingobacteriaceae</taxon>
        <taxon>Pedobacter</taxon>
    </lineage>
</organism>
<comment type="caution">
    <text evidence="3">The sequence shown here is derived from an EMBL/GenBank/DDBJ whole genome shotgun (WGS) entry which is preliminary data.</text>
</comment>
<dbReference type="Pfam" id="PF17517">
    <property type="entry name" value="IgGFc_binding"/>
    <property type="match status" value="1"/>
</dbReference>